<evidence type="ECO:0000313" key="3">
    <source>
        <dbReference type="Proteomes" id="UP000187012"/>
    </source>
</evidence>
<sequence>MKLRFSGIAPGTVEWAWRVANWLAIAAALGSCVAAFQQASAKVVGLVGLFSFLAMCITYVAGIVRERASRAELESARFEIERLRGRTARRNLTDDQRTALIMAAKVEGPQNVWVPHVASDHEASEYAKQLRDAFAEAGWNIGYAALQLGTPIYGLVVGMSPPFCSSPVPSEIERVRRVLATAGITSTVTETFPPQSPAFGWSPRPHPGPNAAVLLVASKSSELDRFG</sequence>
<evidence type="ECO:0000313" key="2">
    <source>
        <dbReference type="EMBL" id="SIT47126.1"/>
    </source>
</evidence>
<keyword evidence="1" id="KW-0472">Membrane</keyword>
<organism evidence="2 3">
    <name type="scientific">Paraburkholderia ribeironis</name>
    <dbReference type="NCBI Taxonomy" id="1247936"/>
    <lineage>
        <taxon>Bacteria</taxon>
        <taxon>Pseudomonadati</taxon>
        <taxon>Pseudomonadota</taxon>
        <taxon>Betaproteobacteria</taxon>
        <taxon>Burkholderiales</taxon>
        <taxon>Burkholderiaceae</taxon>
        <taxon>Paraburkholderia</taxon>
    </lineage>
</organism>
<gene>
    <name evidence="2" type="ORF">BN2475_710071</name>
</gene>
<proteinExistence type="predicted"/>
<keyword evidence="1" id="KW-1133">Transmembrane helix</keyword>
<accession>A0A1N7SIF0</accession>
<name>A0A1N7SIF0_9BURK</name>
<protein>
    <recommendedName>
        <fullName evidence="4">Transmembrane protein</fullName>
    </recommendedName>
</protein>
<keyword evidence="1" id="KW-0812">Transmembrane</keyword>
<dbReference type="EMBL" id="CYGX02000071">
    <property type="protein sequence ID" value="SIT47126.1"/>
    <property type="molecule type" value="Genomic_DNA"/>
</dbReference>
<dbReference type="RefSeq" id="WP_143325932.1">
    <property type="nucleotide sequence ID" value="NZ_CYGX02000071.1"/>
</dbReference>
<feature type="transmembrane region" description="Helical" evidence="1">
    <location>
        <begin position="43"/>
        <end position="64"/>
    </location>
</feature>
<reference evidence="2 3" key="1">
    <citation type="submission" date="2016-12" db="EMBL/GenBank/DDBJ databases">
        <authorList>
            <person name="Song W.-J."/>
            <person name="Kurnit D.M."/>
        </authorList>
    </citation>
    <scope>NUCLEOTIDE SEQUENCE [LARGE SCALE GENOMIC DNA]</scope>
    <source>
        <strain evidence="2 3">STM7296</strain>
    </source>
</reference>
<evidence type="ECO:0008006" key="4">
    <source>
        <dbReference type="Google" id="ProtNLM"/>
    </source>
</evidence>
<dbReference type="AlphaFoldDB" id="A0A1N7SIF0"/>
<keyword evidence="3" id="KW-1185">Reference proteome</keyword>
<evidence type="ECO:0000256" key="1">
    <source>
        <dbReference type="SAM" id="Phobius"/>
    </source>
</evidence>
<dbReference type="PROSITE" id="PS51257">
    <property type="entry name" value="PROKAR_LIPOPROTEIN"/>
    <property type="match status" value="1"/>
</dbReference>
<dbReference type="Proteomes" id="UP000187012">
    <property type="component" value="Unassembled WGS sequence"/>
</dbReference>
<feature type="transmembrane region" description="Helical" evidence="1">
    <location>
        <begin position="15"/>
        <end position="36"/>
    </location>
</feature>